<dbReference type="InterPro" id="IPR009060">
    <property type="entry name" value="UBA-like_sf"/>
</dbReference>
<dbReference type="SUPFAM" id="SSF46934">
    <property type="entry name" value="UBA-like"/>
    <property type="match status" value="1"/>
</dbReference>
<feature type="transmembrane region" description="Helical" evidence="2">
    <location>
        <begin position="123"/>
        <end position="144"/>
    </location>
</feature>
<feature type="transmembrane region" description="Helical" evidence="2">
    <location>
        <begin position="92"/>
        <end position="111"/>
    </location>
</feature>
<name>A0A640KH09_LEITA</name>
<feature type="transmembrane region" description="Helical" evidence="2">
    <location>
        <begin position="60"/>
        <end position="80"/>
    </location>
</feature>
<evidence type="ECO:0000256" key="3">
    <source>
        <dbReference type="SAM" id="SignalP"/>
    </source>
</evidence>
<dbReference type="AlphaFoldDB" id="A0A640KH09"/>
<dbReference type="Proteomes" id="UP000419144">
    <property type="component" value="Unassembled WGS sequence"/>
</dbReference>
<reference evidence="5" key="1">
    <citation type="submission" date="2019-11" db="EMBL/GenBank/DDBJ databases">
        <title>Leishmania tarentolae CDS.</title>
        <authorList>
            <person name="Goto Y."/>
            <person name="Yamagishi J."/>
        </authorList>
    </citation>
    <scope>NUCLEOTIDE SEQUENCE [LARGE SCALE GENOMIC DNA]</scope>
    <source>
        <strain evidence="5">Parrot Tar II</strain>
    </source>
</reference>
<dbReference type="SMART" id="SM00165">
    <property type="entry name" value="UBA"/>
    <property type="match status" value="1"/>
</dbReference>
<protein>
    <recommendedName>
        <fullName evidence="4">UBA domain-containing protein</fullName>
    </recommendedName>
</protein>
<gene>
    <name evidence="5" type="ORF">LtaPh_2417100</name>
</gene>
<evidence type="ECO:0000256" key="2">
    <source>
        <dbReference type="SAM" id="Phobius"/>
    </source>
</evidence>
<evidence type="ECO:0000256" key="1">
    <source>
        <dbReference type="SAM" id="MobiDB-lite"/>
    </source>
</evidence>
<dbReference type="OrthoDB" id="272778at2759"/>
<organism evidence="5 6">
    <name type="scientific">Leishmania tarentolae</name>
    <name type="common">Sauroleishmania tarentolae</name>
    <dbReference type="NCBI Taxonomy" id="5689"/>
    <lineage>
        <taxon>Eukaryota</taxon>
        <taxon>Discoba</taxon>
        <taxon>Euglenozoa</taxon>
        <taxon>Kinetoplastea</taxon>
        <taxon>Metakinetoplastina</taxon>
        <taxon>Trypanosomatida</taxon>
        <taxon>Trypanosomatidae</taxon>
        <taxon>Leishmaniinae</taxon>
        <taxon>Leishmania</taxon>
        <taxon>lizard Leishmania</taxon>
    </lineage>
</organism>
<accession>A0A640KH09</accession>
<feature type="transmembrane region" description="Helical" evidence="2">
    <location>
        <begin position="164"/>
        <end position="185"/>
    </location>
</feature>
<evidence type="ECO:0000313" key="5">
    <source>
        <dbReference type="EMBL" id="GET89006.1"/>
    </source>
</evidence>
<evidence type="ECO:0000313" key="6">
    <source>
        <dbReference type="Proteomes" id="UP000419144"/>
    </source>
</evidence>
<dbReference type="PROSITE" id="PS50030">
    <property type="entry name" value="UBA"/>
    <property type="match status" value="1"/>
</dbReference>
<feature type="signal peptide" evidence="3">
    <location>
        <begin position="1"/>
        <end position="25"/>
    </location>
</feature>
<feature type="domain" description="UBA" evidence="4">
    <location>
        <begin position="347"/>
        <end position="394"/>
    </location>
</feature>
<dbReference type="InterPro" id="IPR015940">
    <property type="entry name" value="UBA"/>
</dbReference>
<feature type="transmembrane region" description="Helical" evidence="2">
    <location>
        <begin position="205"/>
        <end position="228"/>
    </location>
</feature>
<sequence>MILEGAPVTGLTLILSTLSSTTVRGQYTRYRHMAFAPDTLAAPITCFTFAKRLLLQSIPIGPLGISVMDIVLAVNLLYQFRTLERRWGPNTYMAFLVTSAVLGVCAVQLFVTESGSKQLSIDALRILSAAGTIVPLSALLTCYFREVPSRSTWAMRIPGTNFSISDKALMLLPLVKLVLIPSTQLQQQTFRRAAVEADVGVWTRLWLALIGAIFSILSTRSGVVRWWLTVLTRYICRPLLRFLRPLTDFLFGPSFTVDHAKPRNAWHRHGGSGSVQLGIGDAHYGFDGADDTGVVDGGRYVVESLTGGDALQEVRARMRARRHGAQQQGSQSGAMSSGAAVQARRRSPQEEAVRNEAIATIEAIGLRASRDEIIAALDMAGGNLEMAMQILLDN</sequence>
<keyword evidence="6" id="KW-1185">Reference proteome</keyword>
<evidence type="ECO:0000259" key="4">
    <source>
        <dbReference type="PROSITE" id="PS50030"/>
    </source>
</evidence>
<comment type="caution">
    <text evidence="5">The sequence shown here is derived from an EMBL/GenBank/DDBJ whole genome shotgun (WGS) entry which is preliminary data.</text>
</comment>
<feature type="chain" id="PRO_5024925081" description="UBA domain-containing protein" evidence="3">
    <location>
        <begin position="26"/>
        <end position="394"/>
    </location>
</feature>
<keyword evidence="2" id="KW-0812">Transmembrane</keyword>
<keyword evidence="3" id="KW-0732">Signal</keyword>
<feature type="compositionally biased region" description="Low complexity" evidence="1">
    <location>
        <begin position="325"/>
        <end position="342"/>
    </location>
</feature>
<proteinExistence type="predicted"/>
<keyword evidence="2" id="KW-0472">Membrane</keyword>
<feature type="region of interest" description="Disordered" evidence="1">
    <location>
        <begin position="321"/>
        <end position="352"/>
    </location>
</feature>
<dbReference type="VEuPathDB" id="TriTrypDB:LtaPh_2417100"/>
<dbReference type="EMBL" id="BLBS01000031">
    <property type="protein sequence ID" value="GET89006.1"/>
    <property type="molecule type" value="Genomic_DNA"/>
</dbReference>
<keyword evidence="2" id="KW-1133">Transmembrane helix</keyword>